<name>A0ABR0MRP1_GOSAR</name>
<organism evidence="1 2">
    <name type="scientific">Gossypium arboreum</name>
    <name type="common">Tree cotton</name>
    <name type="synonym">Gossypium nanking</name>
    <dbReference type="NCBI Taxonomy" id="29729"/>
    <lineage>
        <taxon>Eukaryota</taxon>
        <taxon>Viridiplantae</taxon>
        <taxon>Streptophyta</taxon>
        <taxon>Embryophyta</taxon>
        <taxon>Tracheophyta</taxon>
        <taxon>Spermatophyta</taxon>
        <taxon>Magnoliopsida</taxon>
        <taxon>eudicotyledons</taxon>
        <taxon>Gunneridae</taxon>
        <taxon>Pentapetalae</taxon>
        <taxon>rosids</taxon>
        <taxon>malvids</taxon>
        <taxon>Malvales</taxon>
        <taxon>Malvaceae</taxon>
        <taxon>Malvoideae</taxon>
        <taxon>Gossypium</taxon>
    </lineage>
</organism>
<evidence type="ECO:0000313" key="2">
    <source>
        <dbReference type="Proteomes" id="UP001358586"/>
    </source>
</evidence>
<protein>
    <submittedName>
        <fullName evidence="1">Uncharacterized protein</fullName>
    </submittedName>
</protein>
<comment type="caution">
    <text evidence="1">The sequence shown here is derived from an EMBL/GenBank/DDBJ whole genome shotgun (WGS) entry which is preliminary data.</text>
</comment>
<dbReference type="Proteomes" id="UP001358586">
    <property type="component" value="Chromosome 12"/>
</dbReference>
<sequence length="139" mass="15366">MAELGGTTQVARRYPAVVRSTFEWMSYADLDIIESVPLKFLANRSMWDVKVLLIVYAIVEILGSSDAIIRVEGTSVPSTLLLYADINADTSVEQNADASTIIDASIDARVNTDVSKFYDIVWLSANRVTNTHHTTVLSR</sequence>
<dbReference type="EMBL" id="JARKNE010000012">
    <property type="protein sequence ID" value="KAK5775744.1"/>
    <property type="molecule type" value="Genomic_DNA"/>
</dbReference>
<gene>
    <name evidence="1" type="ORF">PVK06_043682</name>
</gene>
<proteinExistence type="predicted"/>
<keyword evidence="2" id="KW-1185">Reference proteome</keyword>
<accession>A0ABR0MRP1</accession>
<reference evidence="1 2" key="1">
    <citation type="submission" date="2023-03" db="EMBL/GenBank/DDBJ databases">
        <title>WGS of Gossypium arboreum.</title>
        <authorList>
            <person name="Yu D."/>
        </authorList>
    </citation>
    <scope>NUCLEOTIDE SEQUENCE [LARGE SCALE GENOMIC DNA]</scope>
    <source>
        <tissue evidence="1">Leaf</tissue>
    </source>
</reference>
<evidence type="ECO:0000313" key="1">
    <source>
        <dbReference type="EMBL" id="KAK5775744.1"/>
    </source>
</evidence>